<feature type="chain" id="PRO_5021698165" evidence="1">
    <location>
        <begin position="33"/>
        <end position="1009"/>
    </location>
</feature>
<feature type="signal peptide" evidence="1">
    <location>
        <begin position="1"/>
        <end position="32"/>
    </location>
</feature>
<accession>A0A517R6X0</accession>
<dbReference type="Proteomes" id="UP000317318">
    <property type="component" value="Chromosome"/>
</dbReference>
<sequence precursor="true">MLGHFPNQRVVLATVRSCAFALLAMAALPVCAEDVPPAPAPPPDPDPISVSAGMALEWREEGFDVTLLRTRVKIEQGNFTASGESAIIWKDAAGRVLLYLEGDARVRGGPARGNSGLIRRDGSGGLELDVASRNPIEQSVAVEDPLYQRALARLKSEIGQSSDEPGRAAVTLVDPMPIAELPAPDPNSELGALRRVRIFPRSAVPYDVLSYESTKTIPSEQIIVLTGGVNLVIDGVQLGETDLVDLSADRIVIWTRTPGGGSEFQAESVQSRDTPFTVYLEGNIVIRQGGRVMRAKKAVYDARQEKALLDDAEIRTFMPDLGAELRVRADRLRQITKSRFKAENAWLSTSKFGKPGYRLQAKEIFLEPRYDVPWLGLGDTVVDPRTGQTTTETPWFRSYDNKFMVHDVPIFYSPKLSGPATDPGIPLKTLSVGFDQIFGARVQTAWDVFSVLGQERPPNVELNVLADYYGKRGPATGFSGRAARVDPLGIPGYSTTNFLGYYVNDGGEDTLGGGLRGSIPIETQNRGRLLYRHQHQFPDGFGKVDHSRMLFEVGVESDRNFLEQYYQTEFRSDKNTENYLYFSQAVENWAWSGLGFVPVNDFDPATGWYPRFDTYGLSEPLFDGRLTWSQHTQAGYGDINPGDLPDPNVYGAGYANSFTPLPYLSDVEGGVFMTRHELAAPLSFGALNVVPFVMGDALFQQQGLTGDDITRFTISPGLRASIQAKKLYRNVHSRLFNVNGLMHKARLEAEYRYTDTTQPLGEIAQYNDLDDDAQEITRMNFGRRPDQFDPRLYGIRTGVGLPVTSPVYELVEDQEVIRLALRQRLQTKRGPPGNLRIQDWMTLDLEASLFPDAMRDNFGEELGLVGFDYRWHVGDRTTLFANGTTEFFENASKTYAAGFELSRGRRGTFTSYFQHIDAGGDPLNMLILSYQYELSPKWLTNASFIVDIQNPENRAQVAQLTRVGADFLYHFTFQNDVATNNVGGGFMIEPRFGPRAANPGLAGLFGLGR</sequence>
<dbReference type="OrthoDB" id="251461at2"/>
<keyword evidence="1" id="KW-0732">Signal</keyword>
<gene>
    <name evidence="2" type="primary">lptD</name>
    <name evidence="2" type="ORF">Pan189_40550</name>
</gene>
<evidence type="ECO:0000313" key="3">
    <source>
        <dbReference type="Proteomes" id="UP000317318"/>
    </source>
</evidence>
<dbReference type="AlphaFoldDB" id="A0A517R6X0"/>
<proteinExistence type="predicted"/>
<dbReference type="EMBL" id="CP036268">
    <property type="protein sequence ID" value="QDT39646.1"/>
    <property type="molecule type" value="Genomic_DNA"/>
</dbReference>
<name>A0A517R6X0_9PLAN</name>
<dbReference type="KEGG" id="svp:Pan189_40550"/>
<reference evidence="2 3" key="1">
    <citation type="submission" date="2019-02" db="EMBL/GenBank/DDBJ databases">
        <title>Deep-cultivation of Planctomycetes and their phenomic and genomic characterization uncovers novel biology.</title>
        <authorList>
            <person name="Wiegand S."/>
            <person name="Jogler M."/>
            <person name="Boedeker C."/>
            <person name="Pinto D."/>
            <person name="Vollmers J."/>
            <person name="Rivas-Marin E."/>
            <person name="Kohn T."/>
            <person name="Peeters S.H."/>
            <person name="Heuer A."/>
            <person name="Rast P."/>
            <person name="Oberbeckmann S."/>
            <person name="Bunk B."/>
            <person name="Jeske O."/>
            <person name="Meyerdierks A."/>
            <person name="Storesund J.E."/>
            <person name="Kallscheuer N."/>
            <person name="Luecker S."/>
            <person name="Lage O.M."/>
            <person name="Pohl T."/>
            <person name="Merkel B.J."/>
            <person name="Hornburger P."/>
            <person name="Mueller R.-W."/>
            <person name="Bruemmer F."/>
            <person name="Labrenz M."/>
            <person name="Spormann A.M."/>
            <person name="Op den Camp H."/>
            <person name="Overmann J."/>
            <person name="Amann R."/>
            <person name="Jetten M.S.M."/>
            <person name="Mascher T."/>
            <person name="Medema M.H."/>
            <person name="Devos D.P."/>
            <person name="Kaster A.-K."/>
            <person name="Ovreas L."/>
            <person name="Rohde M."/>
            <person name="Galperin M.Y."/>
            <person name="Jogler C."/>
        </authorList>
    </citation>
    <scope>NUCLEOTIDE SEQUENCE [LARGE SCALE GENOMIC DNA]</scope>
    <source>
        <strain evidence="2 3">Pan189</strain>
    </source>
</reference>
<protein>
    <submittedName>
        <fullName evidence="2">LPS-assembly protein LptD</fullName>
    </submittedName>
</protein>
<dbReference type="RefSeq" id="WP_145365769.1">
    <property type="nucleotide sequence ID" value="NZ_CP036268.1"/>
</dbReference>
<dbReference type="InterPro" id="IPR050218">
    <property type="entry name" value="LptD"/>
</dbReference>
<organism evidence="2 3">
    <name type="scientific">Stratiformator vulcanicus</name>
    <dbReference type="NCBI Taxonomy" id="2527980"/>
    <lineage>
        <taxon>Bacteria</taxon>
        <taxon>Pseudomonadati</taxon>
        <taxon>Planctomycetota</taxon>
        <taxon>Planctomycetia</taxon>
        <taxon>Planctomycetales</taxon>
        <taxon>Planctomycetaceae</taxon>
        <taxon>Stratiformator</taxon>
    </lineage>
</organism>
<dbReference type="PANTHER" id="PTHR30189">
    <property type="entry name" value="LPS-ASSEMBLY PROTEIN"/>
    <property type="match status" value="1"/>
</dbReference>
<evidence type="ECO:0000256" key="1">
    <source>
        <dbReference type="SAM" id="SignalP"/>
    </source>
</evidence>
<dbReference type="GO" id="GO:1990351">
    <property type="term" value="C:transporter complex"/>
    <property type="evidence" value="ECO:0007669"/>
    <property type="project" value="TreeGrafter"/>
</dbReference>
<dbReference type="PANTHER" id="PTHR30189:SF1">
    <property type="entry name" value="LPS-ASSEMBLY PROTEIN LPTD"/>
    <property type="match status" value="1"/>
</dbReference>
<keyword evidence="3" id="KW-1185">Reference proteome</keyword>
<dbReference type="GO" id="GO:0009279">
    <property type="term" value="C:cell outer membrane"/>
    <property type="evidence" value="ECO:0007669"/>
    <property type="project" value="TreeGrafter"/>
</dbReference>
<evidence type="ECO:0000313" key="2">
    <source>
        <dbReference type="EMBL" id="QDT39646.1"/>
    </source>
</evidence>